<dbReference type="Gene3D" id="3.30.980.10">
    <property type="entry name" value="Threonyl-trna Synthetase, Chain A, domain 2"/>
    <property type="match status" value="1"/>
</dbReference>
<organism evidence="5 6">
    <name type="scientific">Aspergillus taichungensis</name>
    <dbReference type="NCBI Taxonomy" id="482145"/>
    <lineage>
        <taxon>Eukaryota</taxon>
        <taxon>Fungi</taxon>
        <taxon>Dikarya</taxon>
        <taxon>Ascomycota</taxon>
        <taxon>Pezizomycotina</taxon>
        <taxon>Eurotiomycetes</taxon>
        <taxon>Eurotiomycetidae</taxon>
        <taxon>Eurotiales</taxon>
        <taxon>Aspergillaceae</taxon>
        <taxon>Aspergillus</taxon>
        <taxon>Aspergillus subgen. Circumdati</taxon>
    </lineage>
</organism>
<gene>
    <name evidence="5" type="ORF">BDW42DRAFT_196677</name>
</gene>
<dbReference type="SUPFAM" id="SSF55186">
    <property type="entry name" value="ThrRS/AlaRS common domain"/>
    <property type="match status" value="1"/>
</dbReference>
<dbReference type="InterPro" id="IPR012947">
    <property type="entry name" value="tRNA_SAD"/>
</dbReference>
<keyword evidence="5" id="KW-0436">Ligase</keyword>
<evidence type="ECO:0000313" key="6">
    <source>
        <dbReference type="Proteomes" id="UP000235023"/>
    </source>
</evidence>
<evidence type="ECO:0000256" key="1">
    <source>
        <dbReference type="ARBA" id="ARBA00001947"/>
    </source>
</evidence>
<protein>
    <submittedName>
        <fullName evidence="5">Threonyl/alanyl tRNA synthetase</fullName>
    </submittedName>
</protein>
<comment type="cofactor">
    <cofactor evidence="1">
        <name>Zn(2+)</name>
        <dbReference type="ChEBI" id="CHEBI:29105"/>
    </cofactor>
</comment>
<dbReference type="GO" id="GO:0043039">
    <property type="term" value="P:tRNA aminoacylation"/>
    <property type="evidence" value="ECO:0007669"/>
    <property type="project" value="InterPro"/>
</dbReference>
<dbReference type="AlphaFoldDB" id="A0A2J5HJV6"/>
<dbReference type="Gene3D" id="2.40.30.130">
    <property type="match status" value="1"/>
</dbReference>
<feature type="compositionally biased region" description="Basic and acidic residues" evidence="3">
    <location>
        <begin position="229"/>
        <end position="249"/>
    </location>
</feature>
<evidence type="ECO:0000313" key="5">
    <source>
        <dbReference type="EMBL" id="PLN77213.1"/>
    </source>
</evidence>
<sequence length="298" mass="32104">MSTTHLAYHHDSTYHTYETTTTSITPFSDLPEPARALFKEGTDEHHVVITAGTIFHPQGGGQPSDTGTMESLPSSASATASTPPTKFTVLTARKTNNQVLHLGVFDPPSSQPFHADEPILQKIDSAKRLLHSRLHTAGHVLGGAVRQLLEDKIEGFDELKASHFPGSAACEFRGSIPGEWKGVIQERVREIVEGKVEVRVEWWGVGEFKKRGLERLLGGIAGDGDGNGDGDRDGEGGEGRNGGEEEGEEKKLRVVVIDGVEAYPCGGTHVETTDLCGEVLVKKIVRKSGVSKVSYSVD</sequence>
<keyword evidence="5" id="KW-0030">Aminoacyl-tRNA synthetase</keyword>
<feature type="region of interest" description="Disordered" evidence="3">
    <location>
        <begin position="55"/>
        <end position="83"/>
    </location>
</feature>
<comment type="similarity">
    <text evidence="2">Belongs to the class-II aminoacyl-tRNA synthetase family. Alax-L subfamily.</text>
</comment>
<feature type="compositionally biased region" description="Low complexity" evidence="3">
    <location>
        <begin position="73"/>
        <end position="83"/>
    </location>
</feature>
<proteinExistence type="inferred from homology"/>
<keyword evidence="6" id="KW-1185">Reference proteome</keyword>
<evidence type="ECO:0000256" key="3">
    <source>
        <dbReference type="SAM" id="MobiDB-lite"/>
    </source>
</evidence>
<dbReference type="Proteomes" id="UP000235023">
    <property type="component" value="Unassembled WGS sequence"/>
</dbReference>
<dbReference type="InterPro" id="IPR018163">
    <property type="entry name" value="Thr/Ala-tRNA-synth_IIc_edit"/>
</dbReference>
<dbReference type="PANTHER" id="PTHR43462:SF2">
    <property type="entry name" value="THREONYL AND ALANYL TRNA SYNTHETASE SECOND ADDITIONAL DOMAIN-CONTAINING PROTEIN"/>
    <property type="match status" value="1"/>
</dbReference>
<dbReference type="PANTHER" id="PTHR43462">
    <property type="entry name" value="ALANYL-TRNA EDITING PROTEIN"/>
    <property type="match status" value="1"/>
</dbReference>
<evidence type="ECO:0000259" key="4">
    <source>
        <dbReference type="Pfam" id="PF07973"/>
    </source>
</evidence>
<dbReference type="SUPFAM" id="SSF50447">
    <property type="entry name" value="Translation proteins"/>
    <property type="match status" value="1"/>
</dbReference>
<feature type="domain" description="Threonyl/alanyl tRNA synthetase SAD" evidence="4">
    <location>
        <begin position="252"/>
        <end position="284"/>
    </location>
</feature>
<name>A0A2J5HJV6_9EURO</name>
<dbReference type="InterPro" id="IPR051335">
    <property type="entry name" value="Alanyl-tRNA_Editing_Enzymes"/>
</dbReference>
<feature type="compositionally biased region" description="Polar residues" evidence="3">
    <location>
        <begin position="63"/>
        <end position="72"/>
    </location>
</feature>
<dbReference type="GO" id="GO:0004812">
    <property type="term" value="F:aminoacyl-tRNA ligase activity"/>
    <property type="evidence" value="ECO:0007669"/>
    <property type="project" value="UniProtKB-KW"/>
</dbReference>
<dbReference type="InterPro" id="IPR009000">
    <property type="entry name" value="Transl_B-barrel_sf"/>
</dbReference>
<accession>A0A2J5HJV6</accession>
<reference evidence="6" key="1">
    <citation type="submission" date="2017-12" db="EMBL/GenBank/DDBJ databases">
        <authorList>
            <consortium name="DOE Joint Genome Institute"/>
            <person name="Mondo S.J."/>
            <person name="Kjaerbolling I."/>
            <person name="Vesth T.C."/>
            <person name="Frisvad J.C."/>
            <person name="Nybo J.L."/>
            <person name="Theobald S."/>
            <person name="Kuo A."/>
            <person name="Bowyer P."/>
            <person name="Matsuda Y."/>
            <person name="Lyhne E.K."/>
            <person name="Kogle M.E."/>
            <person name="Clum A."/>
            <person name="Lipzen A."/>
            <person name="Salamov A."/>
            <person name="Ngan C.Y."/>
            <person name="Daum C."/>
            <person name="Chiniquy J."/>
            <person name="Barry K."/>
            <person name="LaButti K."/>
            <person name="Haridas S."/>
            <person name="Simmons B.A."/>
            <person name="Magnuson J.K."/>
            <person name="Mortensen U.H."/>
            <person name="Larsen T.O."/>
            <person name="Grigoriev I.V."/>
            <person name="Baker S.E."/>
            <person name="Andersen M.R."/>
            <person name="Nordberg H.P."/>
            <person name="Cantor M.N."/>
            <person name="Hua S.X."/>
        </authorList>
    </citation>
    <scope>NUCLEOTIDE SEQUENCE [LARGE SCALE GENOMIC DNA]</scope>
    <source>
        <strain evidence="6">IBT 19404</strain>
    </source>
</reference>
<evidence type="ECO:0000256" key="2">
    <source>
        <dbReference type="ARBA" id="ARBA00008429"/>
    </source>
</evidence>
<dbReference type="Pfam" id="PF07973">
    <property type="entry name" value="tRNA_SAD"/>
    <property type="match status" value="1"/>
</dbReference>
<dbReference type="OrthoDB" id="288942at2759"/>
<feature type="region of interest" description="Disordered" evidence="3">
    <location>
        <begin position="220"/>
        <end position="249"/>
    </location>
</feature>
<dbReference type="GO" id="GO:0005524">
    <property type="term" value="F:ATP binding"/>
    <property type="evidence" value="ECO:0007669"/>
    <property type="project" value="InterPro"/>
</dbReference>
<dbReference type="EMBL" id="KZ559600">
    <property type="protein sequence ID" value="PLN77213.1"/>
    <property type="molecule type" value="Genomic_DNA"/>
</dbReference>